<keyword evidence="7" id="KW-1133">Transmembrane helix</keyword>
<feature type="domain" description="AlgX/AlgJ SGNH hydrolase-like" evidence="8">
    <location>
        <begin position="126"/>
        <end position="300"/>
    </location>
</feature>
<feature type="transmembrane region" description="Helical" evidence="7">
    <location>
        <begin position="39"/>
        <end position="61"/>
    </location>
</feature>
<dbReference type="Proteomes" id="UP000736583">
    <property type="component" value="Unassembled WGS sequence"/>
</dbReference>
<dbReference type="InterPro" id="IPR031811">
    <property type="entry name" value="ALGX/ALGJ_SGNH-like"/>
</dbReference>
<reference evidence="9 10" key="1">
    <citation type="submission" date="2021-06" db="EMBL/GenBank/DDBJ databases">
        <authorList>
            <person name="Sun Q."/>
            <person name="Li D."/>
        </authorList>
    </citation>
    <scope>NUCLEOTIDE SEQUENCE [LARGE SCALE GENOMIC DNA]</scope>
    <source>
        <strain evidence="9 10">MSJ-4</strain>
    </source>
</reference>
<evidence type="ECO:0000259" key="8">
    <source>
        <dbReference type="Pfam" id="PF16822"/>
    </source>
</evidence>
<keyword evidence="4" id="KW-0732">Signal</keyword>
<evidence type="ECO:0000256" key="1">
    <source>
        <dbReference type="ARBA" id="ARBA00004418"/>
    </source>
</evidence>
<gene>
    <name evidence="9" type="ORF">KQI89_12145</name>
</gene>
<keyword evidence="5" id="KW-0574">Periplasm</keyword>
<organism evidence="9 10">
    <name type="scientific">Clostridium simiarum</name>
    <dbReference type="NCBI Taxonomy" id="2841506"/>
    <lineage>
        <taxon>Bacteria</taxon>
        <taxon>Bacillati</taxon>
        <taxon>Bacillota</taxon>
        <taxon>Clostridia</taxon>
        <taxon>Eubacteriales</taxon>
        <taxon>Clostridiaceae</taxon>
        <taxon>Clostridium</taxon>
    </lineage>
</organism>
<proteinExistence type="predicted"/>
<evidence type="ECO:0000313" key="10">
    <source>
        <dbReference type="Proteomes" id="UP000736583"/>
    </source>
</evidence>
<comment type="caution">
    <text evidence="9">The sequence shown here is derived from an EMBL/GenBank/DDBJ whole genome shotgun (WGS) entry which is preliminary data.</text>
</comment>
<evidence type="ECO:0000256" key="2">
    <source>
        <dbReference type="ARBA" id="ARBA00005182"/>
    </source>
</evidence>
<comment type="subcellular location">
    <subcellularLocation>
        <location evidence="1">Periplasm</location>
    </subcellularLocation>
</comment>
<keyword evidence="10" id="KW-1185">Reference proteome</keyword>
<evidence type="ECO:0000256" key="7">
    <source>
        <dbReference type="SAM" id="Phobius"/>
    </source>
</evidence>
<keyword evidence="7" id="KW-0472">Membrane</keyword>
<evidence type="ECO:0000256" key="3">
    <source>
        <dbReference type="ARBA" id="ARBA00022679"/>
    </source>
</evidence>
<evidence type="ECO:0000256" key="5">
    <source>
        <dbReference type="ARBA" id="ARBA00022764"/>
    </source>
</evidence>
<keyword evidence="6" id="KW-0016">Alginate biosynthesis</keyword>
<keyword evidence="7" id="KW-0812">Transmembrane</keyword>
<protein>
    <recommendedName>
        <fullName evidence="8">AlgX/AlgJ SGNH hydrolase-like domain-containing protein</fullName>
    </recommendedName>
</protein>
<keyword evidence="3" id="KW-0808">Transferase</keyword>
<evidence type="ECO:0000256" key="4">
    <source>
        <dbReference type="ARBA" id="ARBA00022729"/>
    </source>
</evidence>
<dbReference type="EMBL" id="JAHLQL010000004">
    <property type="protein sequence ID" value="MBU5592506.1"/>
    <property type="molecule type" value="Genomic_DNA"/>
</dbReference>
<accession>A0ABS6F1X4</accession>
<evidence type="ECO:0000256" key="6">
    <source>
        <dbReference type="ARBA" id="ARBA00022841"/>
    </source>
</evidence>
<comment type="pathway">
    <text evidence="2">Glycan biosynthesis; alginate biosynthesis.</text>
</comment>
<dbReference type="Pfam" id="PF16822">
    <property type="entry name" value="ALGX"/>
    <property type="match status" value="1"/>
</dbReference>
<sequence length="522" mass="61730">MNKNNKIDVFKKNNKMGVFKKNDKIDVFKKNHKFDTFKILYISIFLIIIALPLIEMSTNLFDPPKLNEKRKKAEMPSFKGNPLNSEFISDIEDYFNDNYGFRDQFIMLNNTLDVKLLGVNTNKDSVIIGKNDYLYSAEELDDYTKTNLLEDWEIKKLAKELAKLQKDLKDRGIYFLFTVAPNKSTIYPEYMPFEENTSKEGNLDRLQRELDNLGVNSIDFKKLLLENKGEKDLYYKRDTHWNDIGSFLATEALLQNLSKEYPIVDMPKIEGMKEEVYSGDLDGLLGLKSWINEYKLDIDYGYTYKKLPKMISYMDSFSYNVLPKLDKYSSYRIDHHNIQADMHSNLSYNIENTKIIYFEIVERYLYKLLDYDFALFDDDLKELDGYTYNKTSLPLSEEDEKDIFTNYKYIEKVKNPDGSYYLESRYDDSFIIWYLPETNVNYLYLELSEPPKDISLLQFFWATEDEESDFTEEDSLKFIATPLKTKYLIDVRHLSIEDINRFRLDIGDKPGTAIKVNKIELY</sequence>
<evidence type="ECO:0000313" key="9">
    <source>
        <dbReference type="EMBL" id="MBU5592506.1"/>
    </source>
</evidence>
<dbReference type="RefSeq" id="WP_216457284.1">
    <property type="nucleotide sequence ID" value="NZ_JAHLQL010000004.1"/>
</dbReference>
<name>A0ABS6F1X4_9CLOT</name>